<dbReference type="GO" id="GO:0030288">
    <property type="term" value="C:outer membrane-bounded periplasmic space"/>
    <property type="evidence" value="ECO:0007669"/>
    <property type="project" value="InterPro"/>
</dbReference>
<keyword evidence="6 7" id="KW-0143">Chaperone</keyword>
<dbReference type="Pfam" id="PF02753">
    <property type="entry name" value="PapD_C"/>
    <property type="match status" value="1"/>
</dbReference>
<evidence type="ECO:0000313" key="11">
    <source>
        <dbReference type="EMBL" id="ORM53319.1"/>
    </source>
</evidence>
<reference evidence="11 12" key="1">
    <citation type="journal article" date="2017" name="Antonie Van Leeuwenhoek">
        <title>Phylogenomic resolution of the bacterial genus Pantoea and its relationship with Erwinia and Tatumella.</title>
        <authorList>
            <person name="Palmer M."/>
            <person name="Steenkamp E.T."/>
            <person name="Coetzee M.P."/>
            <person name="Chan W.Y."/>
            <person name="van Zyl E."/>
            <person name="De Maayer P."/>
            <person name="Coutinho T.A."/>
            <person name="Blom J."/>
            <person name="Smits T.H."/>
            <person name="Duffy B."/>
            <person name="Venter S.N."/>
        </authorList>
    </citation>
    <scope>NUCLEOTIDE SEQUENCE [LARGE SCALE GENOMIC DNA]</scope>
    <source>
        <strain evidence="11 12">LMG 24534</strain>
    </source>
</reference>
<dbReference type="SUPFAM" id="SSF49584">
    <property type="entry name" value="Periplasmic chaperone C-domain"/>
    <property type="match status" value="1"/>
</dbReference>
<dbReference type="InterPro" id="IPR016148">
    <property type="entry name" value="Pili_assmbl_chaperone_C"/>
</dbReference>
<dbReference type="SUPFAM" id="SSF49354">
    <property type="entry name" value="PapD-like"/>
    <property type="match status" value="1"/>
</dbReference>
<proteinExistence type="inferred from homology"/>
<feature type="domain" description="Pili assembly chaperone N-terminal" evidence="9">
    <location>
        <begin position="30"/>
        <end position="150"/>
    </location>
</feature>
<comment type="caution">
    <text evidence="11">The sequence shown here is derived from an EMBL/GenBank/DDBJ whole genome shotgun (WGS) entry which is preliminary data.</text>
</comment>
<gene>
    <name evidence="11" type="ORF">HA41_08875</name>
</gene>
<evidence type="ECO:0000259" key="9">
    <source>
        <dbReference type="Pfam" id="PF00345"/>
    </source>
</evidence>
<dbReference type="InterPro" id="IPR018046">
    <property type="entry name" value="Pili_assmbl_chaperone_CS"/>
</dbReference>
<evidence type="ECO:0000256" key="8">
    <source>
        <dbReference type="SAM" id="SignalP"/>
    </source>
</evidence>
<evidence type="ECO:0000256" key="1">
    <source>
        <dbReference type="ARBA" id="ARBA00004418"/>
    </source>
</evidence>
<organism evidence="11 12">
    <name type="scientific">Pantoea conspicua</name>
    <dbReference type="NCBI Taxonomy" id="472705"/>
    <lineage>
        <taxon>Bacteria</taxon>
        <taxon>Pseudomonadati</taxon>
        <taxon>Pseudomonadota</taxon>
        <taxon>Gammaproteobacteria</taxon>
        <taxon>Enterobacterales</taxon>
        <taxon>Erwiniaceae</taxon>
        <taxon>Pantoea</taxon>
    </lineage>
</organism>
<feature type="signal peptide" evidence="8">
    <location>
        <begin position="1"/>
        <end position="28"/>
    </location>
</feature>
<comment type="similarity">
    <text evidence="2 7">Belongs to the periplasmic pilus chaperone family.</text>
</comment>
<dbReference type="InterPro" id="IPR008962">
    <property type="entry name" value="PapD-like_sf"/>
</dbReference>
<sequence>MINMSFTKFVLALIVACGSLTATGVATAGGIGLGATRVIYPQSANQASLAVTNSDPHERYLIQAWVDDDNAHKTRDFIVTPPLFASSPKSENTLRIMYAGKMLPQDRETVYWLNVKAIPAVNKEAIKEKNTLQLAILSRIKLFMRPDGLKMGEAEAVNHLRFKQSGGRLEVINPTPYYETLVNLTVGGEKLPNVMVPPKDKLSLKLPSGASGVVRFQTVNDYGAITPQQTGKM</sequence>
<feature type="chain" id="PRO_5012507289" evidence="8">
    <location>
        <begin position="29"/>
        <end position="233"/>
    </location>
</feature>
<dbReference type="InterPro" id="IPR036316">
    <property type="entry name" value="Pili_assmbl_chap_C_dom_sf"/>
</dbReference>
<dbReference type="FunFam" id="2.60.40.10:FF:000458">
    <property type="entry name" value="Molecular chaperone FimC"/>
    <property type="match status" value="1"/>
</dbReference>
<keyword evidence="3" id="KW-1029">Fimbrium biogenesis</keyword>
<dbReference type="InterPro" id="IPR016147">
    <property type="entry name" value="Pili_assmbl_chaperone_N"/>
</dbReference>
<evidence type="ECO:0000256" key="2">
    <source>
        <dbReference type="ARBA" id="ARBA00007399"/>
    </source>
</evidence>
<evidence type="ECO:0000256" key="7">
    <source>
        <dbReference type="RuleBase" id="RU003918"/>
    </source>
</evidence>
<protein>
    <submittedName>
        <fullName evidence="11">Fimbrial chaperone protein FimC</fullName>
    </submittedName>
</protein>
<keyword evidence="4 8" id="KW-0732">Signal</keyword>
<dbReference type="PRINTS" id="PR00969">
    <property type="entry name" value="CHAPERONPILI"/>
</dbReference>
<feature type="domain" description="Pili assembly chaperone C-terminal" evidence="10">
    <location>
        <begin position="172"/>
        <end position="226"/>
    </location>
</feature>
<dbReference type="Pfam" id="PF00345">
    <property type="entry name" value="PapD_N"/>
    <property type="match status" value="1"/>
</dbReference>
<dbReference type="PROSITE" id="PS00635">
    <property type="entry name" value="PILI_CHAPERONE"/>
    <property type="match status" value="1"/>
</dbReference>
<evidence type="ECO:0000259" key="10">
    <source>
        <dbReference type="Pfam" id="PF02753"/>
    </source>
</evidence>
<dbReference type="AlphaFoldDB" id="A0A1X1BX28"/>
<dbReference type="Proteomes" id="UP000193933">
    <property type="component" value="Unassembled WGS sequence"/>
</dbReference>
<dbReference type="InterPro" id="IPR050643">
    <property type="entry name" value="Periplasmic_pilus_chap"/>
</dbReference>
<dbReference type="Gene3D" id="2.60.40.10">
    <property type="entry name" value="Immunoglobulins"/>
    <property type="match status" value="2"/>
</dbReference>
<dbReference type="RefSeq" id="WP_094120506.1">
    <property type="nucleotide sequence ID" value="NZ_MLFN01000019.1"/>
</dbReference>
<evidence type="ECO:0000313" key="12">
    <source>
        <dbReference type="Proteomes" id="UP000193933"/>
    </source>
</evidence>
<evidence type="ECO:0000256" key="6">
    <source>
        <dbReference type="ARBA" id="ARBA00023186"/>
    </source>
</evidence>
<evidence type="ECO:0000256" key="5">
    <source>
        <dbReference type="ARBA" id="ARBA00022764"/>
    </source>
</evidence>
<dbReference type="PANTHER" id="PTHR30251:SF11">
    <property type="entry name" value="CHAPERONE PROTEIN FIMC-RELATED"/>
    <property type="match status" value="1"/>
</dbReference>
<dbReference type="InterPro" id="IPR001829">
    <property type="entry name" value="Pili_assmbl_chaperone_bac"/>
</dbReference>
<dbReference type="InterPro" id="IPR013783">
    <property type="entry name" value="Ig-like_fold"/>
</dbReference>
<evidence type="ECO:0000256" key="3">
    <source>
        <dbReference type="ARBA" id="ARBA00022558"/>
    </source>
</evidence>
<name>A0A1X1BX28_9GAMM</name>
<dbReference type="PANTHER" id="PTHR30251">
    <property type="entry name" value="PILUS ASSEMBLY CHAPERONE"/>
    <property type="match status" value="1"/>
</dbReference>
<keyword evidence="12" id="KW-1185">Reference proteome</keyword>
<dbReference type="GO" id="GO:0071555">
    <property type="term" value="P:cell wall organization"/>
    <property type="evidence" value="ECO:0007669"/>
    <property type="project" value="InterPro"/>
</dbReference>
<keyword evidence="5" id="KW-0574">Periplasm</keyword>
<accession>A0A1X1BX28</accession>
<dbReference type="EMBL" id="MLFN01000019">
    <property type="protein sequence ID" value="ORM53319.1"/>
    <property type="molecule type" value="Genomic_DNA"/>
</dbReference>
<evidence type="ECO:0000256" key="4">
    <source>
        <dbReference type="ARBA" id="ARBA00022729"/>
    </source>
</evidence>
<comment type="subcellular location">
    <subcellularLocation>
        <location evidence="1 7">Periplasm</location>
    </subcellularLocation>
</comment>